<protein>
    <submittedName>
        <fullName evidence="3">S-adenosyl-L-methionine-dependent methyltransferase</fullName>
    </submittedName>
</protein>
<name>A0A2V5I4Z2_9EURO</name>
<gene>
    <name evidence="3" type="ORF">BP00DRAFT_425396</name>
</gene>
<dbReference type="Proteomes" id="UP000248817">
    <property type="component" value="Unassembled WGS sequence"/>
</dbReference>
<dbReference type="Pfam" id="PF13649">
    <property type="entry name" value="Methyltransf_25"/>
    <property type="match status" value="1"/>
</dbReference>
<sequence length="466" mass="51467">MTITADSLFDEVGVSYEAAFADNGPLCAFIHQASKKLPPNSRVLDVGCGTGKPVAEILVTAGHEVHGIDISPGMVKTAASQVRGQFEVANMNTFQPCQFYDGVFAILSLFQLTPGELYSMIFRFAEWLNVGGHLALAVTPSTGLLPEKCTYDPTWDCVWMIGKYWMGNHTNEVFCSEDAWARLLQAAGLVLEMKPVDHIFCPVGHENYTSPEVQLFLLTRKVEPQALLGPYPIPLVETPTDCVDNLKILTDRFVSKELKSLSDKIAVNGRKVLVLGQGDNWSQYVGCGELQFLPKITDNLPFASDAFDVIFAPWTLDKLPSLNRAIKEMVRVARRKGSQLVFLQGAPGNEAVMHLNAAARSPRIRHQGQILQEAAHELTEQGFGLISLERVRAHYEFPEEDLPTRCSVAAECLAGMTHRQHPNYEVIKHVLTARMKLHFQGSARAVGMDMVALVARSSDAENCRSN</sequence>
<dbReference type="PANTHER" id="PTHR43591:SF110">
    <property type="entry name" value="RHODANESE DOMAIN-CONTAINING PROTEIN"/>
    <property type="match status" value="1"/>
</dbReference>
<dbReference type="SUPFAM" id="SSF53335">
    <property type="entry name" value="S-adenosyl-L-methionine-dependent methyltransferases"/>
    <property type="match status" value="2"/>
</dbReference>
<dbReference type="GO" id="GO:0032259">
    <property type="term" value="P:methylation"/>
    <property type="evidence" value="ECO:0007669"/>
    <property type="project" value="UniProtKB-KW"/>
</dbReference>
<keyword evidence="4" id="KW-1185">Reference proteome</keyword>
<accession>A0A2V5I4Z2</accession>
<dbReference type="Gene3D" id="3.40.50.150">
    <property type="entry name" value="Vaccinia Virus protein VP39"/>
    <property type="match status" value="2"/>
</dbReference>
<evidence type="ECO:0000313" key="4">
    <source>
        <dbReference type="Proteomes" id="UP000248817"/>
    </source>
</evidence>
<feature type="domain" description="Methyltransferase type 11" evidence="1">
    <location>
        <begin position="294"/>
        <end position="338"/>
    </location>
</feature>
<organism evidence="3 4">
    <name type="scientific">Aspergillus indologenus CBS 114.80</name>
    <dbReference type="NCBI Taxonomy" id="1450541"/>
    <lineage>
        <taxon>Eukaryota</taxon>
        <taxon>Fungi</taxon>
        <taxon>Dikarya</taxon>
        <taxon>Ascomycota</taxon>
        <taxon>Pezizomycotina</taxon>
        <taxon>Eurotiomycetes</taxon>
        <taxon>Eurotiomycetidae</taxon>
        <taxon>Eurotiales</taxon>
        <taxon>Aspergillaceae</taxon>
        <taxon>Aspergillus</taxon>
        <taxon>Aspergillus subgen. Circumdati</taxon>
    </lineage>
</organism>
<dbReference type="Pfam" id="PF08241">
    <property type="entry name" value="Methyltransf_11"/>
    <property type="match status" value="1"/>
</dbReference>
<reference evidence="3 4" key="1">
    <citation type="submission" date="2018-02" db="EMBL/GenBank/DDBJ databases">
        <title>The genomes of Aspergillus section Nigri reveals drivers in fungal speciation.</title>
        <authorList>
            <consortium name="DOE Joint Genome Institute"/>
            <person name="Vesth T.C."/>
            <person name="Nybo J."/>
            <person name="Theobald S."/>
            <person name="Brandl J."/>
            <person name="Frisvad J.C."/>
            <person name="Nielsen K.F."/>
            <person name="Lyhne E.K."/>
            <person name="Kogle M.E."/>
            <person name="Kuo A."/>
            <person name="Riley R."/>
            <person name="Clum A."/>
            <person name="Nolan M."/>
            <person name="Lipzen A."/>
            <person name="Salamov A."/>
            <person name="Henrissat B."/>
            <person name="Wiebenga A."/>
            <person name="De vries R.P."/>
            <person name="Grigoriev I.V."/>
            <person name="Mortensen U.H."/>
            <person name="Andersen M.R."/>
            <person name="Baker S.E."/>
        </authorList>
    </citation>
    <scope>NUCLEOTIDE SEQUENCE [LARGE SCALE GENOMIC DNA]</scope>
    <source>
        <strain evidence="3 4">CBS 114.80</strain>
    </source>
</reference>
<dbReference type="InterPro" id="IPR013216">
    <property type="entry name" value="Methyltransf_11"/>
</dbReference>
<evidence type="ECO:0000259" key="1">
    <source>
        <dbReference type="Pfam" id="PF08241"/>
    </source>
</evidence>
<dbReference type="AlphaFoldDB" id="A0A2V5I4Z2"/>
<keyword evidence="3" id="KW-0808">Transferase</keyword>
<proteinExistence type="predicted"/>
<dbReference type="InterPro" id="IPR029063">
    <property type="entry name" value="SAM-dependent_MTases_sf"/>
</dbReference>
<feature type="domain" description="Methyltransferase" evidence="2">
    <location>
        <begin position="43"/>
        <end position="132"/>
    </location>
</feature>
<dbReference type="CDD" id="cd02440">
    <property type="entry name" value="AdoMet_MTases"/>
    <property type="match status" value="1"/>
</dbReference>
<keyword evidence="3" id="KW-0489">Methyltransferase</keyword>
<evidence type="ECO:0000313" key="3">
    <source>
        <dbReference type="EMBL" id="PYI31808.1"/>
    </source>
</evidence>
<dbReference type="GO" id="GO:0008757">
    <property type="term" value="F:S-adenosylmethionine-dependent methyltransferase activity"/>
    <property type="evidence" value="ECO:0007669"/>
    <property type="project" value="InterPro"/>
</dbReference>
<dbReference type="EMBL" id="KZ825499">
    <property type="protein sequence ID" value="PYI31808.1"/>
    <property type="molecule type" value="Genomic_DNA"/>
</dbReference>
<dbReference type="PANTHER" id="PTHR43591">
    <property type="entry name" value="METHYLTRANSFERASE"/>
    <property type="match status" value="1"/>
</dbReference>
<evidence type="ECO:0000259" key="2">
    <source>
        <dbReference type="Pfam" id="PF13649"/>
    </source>
</evidence>
<dbReference type="InterPro" id="IPR041698">
    <property type="entry name" value="Methyltransf_25"/>
</dbReference>